<keyword evidence="3" id="KW-1185">Reference proteome</keyword>
<sequence>MPRKAISPAKPPPFVLWREVLVAYAMPAVMAGIGGAATGQSELMIAAATTIGGTSAVVATLLGARLLRRPDRSWTLRPPRALLAAGFGITAAALALLAGWSGAHWLPRIPTLADSPWPARLRIDLPVSAAIAATVTTWRWRGSRPRRHRQH</sequence>
<keyword evidence="1" id="KW-0472">Membrane</keyword>
<evidence type="ECO:0008006" key="4">
    <source>
        <dbReference type="Google" id="ProtNLM"/>
    </source>
</evidence>
<dbReference type="RefSeq" id="WP_313761971.1">
    <property type="nucleotide sequence ID" value="NZ_BAAAVH010000077.1"/>
</dbReference>
<feature type="transmembrane region" description="Helical" evidence="1">
    <location>
        <begin position="20"/>
        <end position="37"/>
    </location>
</feature>
<comment type="caution">
    <text evidence="2">The sequence shown here is derived from an EMBL/GenBank/DDBJ whole genome shotgun (WGS) entry which is preliminary data.</text>
</comment>
<keyword evidence="1" id="KW-0812">Transmembrane</keyword>
<dbReference type="EMBL" id="JBHSOD010000008">
    <property type="protein sequence ID" value="MFC5885269.1"/>
    <property type="molecule type" value="Genomic_DNA"/>
</dbReference>
<dbReference type="Proteomes" id="UP001596067">
    <property type="component" value="Unassembled WGS sequence"/>
</dbReference>
<protein>
    <recommendedName>
        <fullName evidence="4">Integral membrane protein</fullName>
    </recommendedName>
</protein>
<feature type="transmembrane region" description="Helical" evidence="1">
    <location>
        <begin position="43"/>
        <end position="62"/>
    </location>
</feature>
<organism evidence="2 3">
    <name type="scientific">Kitasatospora aburaviensis</name>
    <dbReference type="NCBI Taxonomy" id="67265"/>
    <lineage>
        <taxon>Bacteria</taxon>
        <taxon>Bacillati</taxon>
        <taxon>Actinomycetota</taxon>
        <taxon>Actinomycetes</taxon>
        <taxon>Kitasatosporales</taxon>
        <taxon>Streptomycetaceae</taxon>
        <taxon>Kitasatospora</taxon>
    </lineage>
</organism>
<evidence type="ECO:0000256" key="1">
    <source>
        <dbReference type="SAM" id="Phobius"/>
    </source>
</evidence>
<proteinExistence type="predicted"/>
<evidence type="ECO:0000313" key="2">
    <source>
        <dbReference type="EMBL" id="MFC5885269.1"/>
    </source>
</evidence>
<gene>
    <name evidence="2" type="ORF">ACFP0N_09820</name>
</gene>
<name>A0ABW1ETX0_9ACTN</name>
<reference evidence="3" key="1">
    <citation type="journal article" date="2019" name="Int. J. Syst. Evol. Microbiol.">
        <title>The Global Catalogue of Microorganisms (GCM) 10K type strain sequencing project: providing services to taxonomists for standard genome sequencing and annotation.</title>
        <authorList>
            <consortium name="The Broad Institute Genomics Platform"/>
            <consortium name="The Broad Institute Genome Sequencing Center for Infectious Disease"/>
            <person name="Wu L."/>
            <person name="Ma J."/>
        </authorList>
    </citation>
    <scope>NUCLEOTIDE SEQUENCE [LARGE SCALE GENOMIC DNA]</scope>
    <source>
        <strain evidence="3">CGMCC 4.1469</strain>
    </source>
</reference>
<keyword evidence="1" id="KW-1133">Transmembrane helix</keyword>
<evidence type="ECO:0000313" key="3">
    <source>
        <dbReference type="Proteomes" id="UP001596067"/>
    </source>
</evidence>
<accession>A0ABW1ETX0</accession>
<feature type="transmembrane region" description="Helical" evidence="1">
    <location>
        <begin position="82"/>
        <end position="103"/>
    </location>
</feature>